<dbReference type="InterPro" id="IPR011990">
    <property type="entry name" value="TPR-like_helical_dom_sf"/>
</dbReference>
<accession>A0ABV9CIV4</accession>
<comment type="caution">
    <text evidence="1">The sequence shown here is derived from an EMBL/GenBank/DDBJ whole genome shotgun (WGS) entry which is preliminary data.</text>
</comment>
<dbReference type="Gene3D" id="1.25.40.10">
    <property type="entry name" value="Tetratricopeptide repeat domain"/>
    <property type="match status" value="1"/>
</dbReference>
<name>A0ABV9CIV4_9ACTN</name>
<dbReference type="SUPFAM" id="SSF48452">
    <property type="entry name" value="TPR-like"/>
    <property type="match status" value="1"/>
</dbReference>
<gene>
    <name evidence="1" type="ORF">ACFO60_19515</name>
</gene>
<dbReference type="EMBL" id="JBHSFP010000012">
    <property type="protein sequence ID" value="MFC4532971.1"/>
    <property type="molecule type" value="Genomic_DNA"/>
</dbReference>
<sequence>MSAENWVERARSMYDRAIFGGDTSVLEDADRELDAVEADLALARGRVIHARLMDRHGAATQDAKDLAGTEELALFERAADLYRKLGDVRGEAESLFWIGVCHQVVREDGDAALPALERSHTLAAEAGDKLTSSYALRHLGYAEHMAGRLDTARERLEESTRLRRELGFLPGVAANLVGLAYVAAGQDRRQDALALIEEAGTIAEASGARGIMRQVEEARTNV</sequence>
<evidence type="ECO:0000313" key="2">
    <source>
        <dbReference type="Proteomes" id="UP001596004"/>
    </source>
</evidence>
<evidence type="ECO:0008006" key="3">
    <source>
        <dbReference type="Google" id="ProtNLM"/>
    </source>
</evidence>
<protein>
    <recommendedName>
        <fullName evidence="3">Tetratricopeptide repeat protein</fullName>
    </recommendedName>
</protein>
<keyword evidence="2" id="KW-1185">Reference proteome</keyword>
<organism evidence="1 2">
    <name type="scientific">Sphaerisporangium dianthi</name>
    <dbReference type="NCBI Taxonomy" id="1436120"/>
    <lineage>
        <taxon>Bacteria</taxon>
        <taxon>Bacillati</taxon>
        <taxon>Actinomycetota</taxon>
        <taxon>Actinomycetes</taxon>
        <taxon>Streptosporangiales</taxon>
        <taxon>Streptosporangiaceae</taxon>
        <taxon>Sphaerisporangium</taxon>
    </lineage>
</organism>
<dbReference type="Proteomes" id="UP001596004">
    <property type="component" value="Unassembled WGS sequence"/>
</dbReference>
<reference evidence="2" key="1">
    <citation type="journal article" date="2019" name="Int. J. Syst. Evol. Microbiol.">
        <title>The Global Catalogue of Microorganisms (GCM) 10K type strain sequencing project: providing services to taxonomists for standard genome sequencing and annotation.</title>
        <authorList>
            <consortium name="The Broad Institute Genomics Platform"/>
            <consortium name="The Broad Institute Genome Sequencing Center for Infectious Disease"/>
            <person name="Wu L."/>
            <person name="Ma J."/>
        </authorList>
    </citation>
    <scope>NUCLEOTIDE SEQUENCE [LARGE SCALE GENOMIC DNA]</scope>
    <source>
        <strain evidence="2">CGMCC 4.7132</strain>
    </source>
</reference>
<dbReference type="RefSeq" id="WP_380841909.1">
    <property type="nucleotide sequence ID" value="NZ_JBHSFP010000012.1"/>
</dbReference>
<proteinExistence type="predicted"/>
<evidence type="ECO:0000313" key="1">
    <source>
        <dbReference type="EMBL" id="MFC4532971.1"/>
    </source>
</evidence>